<evidence type="ECO:0000259" key="7">
    <source>
        <dbReference type="Pfam" id="PF21447"/>
    </source>
</evidence>
<dbReference type="SUPFAM" id="SSF109604">
    <property type="entry name" value="HD-domain/PDEase-like"/>
    <property type="match status" value="1"/>
</dbReference>
<dbReference type="Pfam" id="PF02541">
    <property type="entry name" value="Ppx-GppA"/>
    <property type="match status" value="1"/>
</dbReference>
<proteinExistence type="inferred from homology"/>
<dbReference type="Gene3D" id="3.30.420.40">
    <property type="match status" value="1"/>
</dbReference>
<dbReference type="AlphaFoldDB" id="A0A1T5BBY3"/>
<dbReference type="Pfam" id="PF21447">
    <property type="entry name" value="Ppx-GppA_III"/>
    <property type="match status" value="1"/>
</dbReference>
<dbReference type="InterPro" id="IPR048950">
    <property type="entry name" value="Ppx_GppA_C"/>
</dbReference>
<evidence type="ECO:0000256" key="4">
    <source>
        <dbReference type="ARBA" id="ARBA00022801"/>
    </source>
</evidence>
<dbReference type="Gene3D" id="3.30.420.150">
    <property type="entry name" value="Exopolyphosphatase. Domain 2"/>
    <property type="match status" value="1"/>
</dbReference>
<dbReference type="InterPro" id="IPR043129">
    <property type="entry name" value="ATPase_NBD"/>
</dbReference>
<organism evidence="8 9">
    <name type="scientific">Acetoanaerobium noterae</name>
    <dbReference type="NCBI Taxonomy" id="745369"/>
    <lineage>
        <taxon>Bacteria</taxon>
        <taxon>Bacillati</taxon>
        <taxon>Bacillota</taxon>
        <taxon>Clostridia</taxon>
        <taxon>Peptostreptococcales</taxon>
        <taxon>Filifactoraceae</taxon>
        <taxon>Acetoanaerobium</taxon>
    </lineage>
</organism>
<name>A0A1T5BBY3_9FIRM</name>
<dbReference type="PANTHER" id="PTHR30005">
    <property type="entry name" value="EXOPOLYPHOSPHATASE"/>
    <property type="match status" value="1"/>
</dbReference>
<dbReference type="CDD" id="cd24052">
    <property type="entry name" value="ASKHA_NBD_HpPPX-GppA-like"/>
    <property type="match status" value="1"/>
</dbReference>
<keyword evidence="4" id="KW-0378">Hydrolase</keyword>
<evidence type="ECO:0000256" key="1">
    <source>
        <dbReference type="ARBA" id="ARBA00007125"/>
    </source>
</evidence>
<evidence type="ECO:0000313" key="9">
    <source>
        <dbReference type="Proteomes" id="UP000243406"/>
    </source>
</evidence>
<evidence type="ECO:0000256" key="3">
    <source>
        <dbReference type="ARBA" id="ARBA00020416"/>
    </source>
</evidence>
<dbReference type="GO" id="GO:0006357">
    <property type="term" value="P:regulation of transcription by RNA polymerase II"/>
    <property type="evidence" value="ECO:0007669"/>
    <property type="project" value="TreeGrafter"/>
</dbReference>
<dbReference type="SUPFAM" id="SSF53067">
    <property type="entry name" value="Actin-like ATPase domain"/>
    <property type="match status" value="2"/>
</dbReference>
<feature type="domain" description="Ppx/GppA phosphatase N-terminal" evidence="6">
    <location>
        <begin position="23"/>
        <end position="303"/>
    </location>
</feature>
<gene>
    <name evidence="8" type="ORF">SAMN02745120_1501</name>
</gene>
<keyword evidence="9" id="KW-1185">Reference proteome</keyword>
<dbReference type="InterPro" id="IPR050273">
    <property type="entry name" value="GppA/Ppx_hydrolase"/>
</dbReference>
<evidence type="ECO:0000256" key="5">
    <source>
        <dbReference type="ARBA" id="ARBA00047607"/>
    </source>
</evidence>
<accession>A0A1T5BBY3</accession>
<sequence length="500" mass="56872">MDTIGIIDMGSNSVRLILVRVFKDLSFRLMDEHKESIRLGDGIDEFSNLKEDKIQDALKTMKMFKRLCDAQNATKIIAVATAAVRKANNGQELIDRIYDETNIDMKVISGKDEAYFDYLAVSHSVFSKDGLILDIGGGSFELVLMKNRELIESVSIPMGSIDFAQKFKIKDPLTKDEEKKMIKFISDKLKEVPWLKSAKNLPLIGVGGTLRNIGKINMLKRNYPIDILHNYEVKTDEVFEIYDELKAMDYESKKTYPGLSSDRADIFIGSLSLVSAIMKQINSDKLIVSGKGVREGLFYNYLLDKNVYVDNPLMLSLENTTKIMGLDLVHSYQVRKLTKRLFDLLKPVHKITDDVGNIIDTSSLLHDAGIIINYYNHHRNSFFVILNSQVNGLSHKELLMSAYTASMHRKNKALENYSRYKLLLDSEDVQKIKKIAIFLRIAESLDKSMSCIVSDLEIEIKKDKVIIKVISKDNPEVELNDARTAISAFKKLYKLDLVIE</sequence>
<dbReference type="RefSeq" id="WP_079589382.1">
    <property type="nucleotide sequence ID" value="NZ_FUYN01000003.1"/>
</dbReference>
<evidence type="ECO:0000259" key="6">
    <source>
        <dbReference type="Pfam" id="PF02541"/>
    </source>
</evidence>
<evidence type="ECO:0000256" key="2">
    <source>
        <dbReference type="ARBA" id="ARBA00012451"/>
    </source>
</evidence>
<dbReference type="Proteomes" id="UP000243406">
    <property type="component" value="Unassembled WGS sequence"/>
</dbReference>
<dbReference type="Gene3D" id="1.10.3210.10">
    <property type="entry name" value="Hypothetical protein af1432"/>
    <property type="match status" value="1"/>
</dbReference>
<evidence type="ECO:0000313" key="8">
    <source>
        <dbReference type="EMBL" id="SKB44567.1"/>
    </source>
</evidence>
<dbReference type="NCBIfam" id="TIGR03706">
    <property type="entry name" value="exo_poly_only"/>
    <property type="match status" value="1"/>
</dbReference>
<dbReference type="GO" id="GO:0006793">
    <property type="term" value="P:phosphorus metabolic process"/>
    <property type="evidence" value="ECO:0007669"/>
    <property type="project" value="InterPro"/>
</dbReference>
<protein>
    <recommendedName>
        <fullName evidence="3">Exopolyphosphatase</fullName>
        <ecNumber evidence="2">3.6.1.11</ecNumber>
    </recommendedName>
</protein>
<reference evidence="9" key="1">
    <citation type="submission" date="2017-02" db="EMBL/GenBank/DDBJ databases">
        <authorList>
            <person name="Varghese N."/>
            <person name="Submissions S."/>
        </authorList>
    </citation>
    <scope>NUCLEOTIDE SEQUENCE [LARGE SCALE GENOMIC DNA]</scope>
    <source>
        <strain evidence="9">ATCC 35199</strain>
    </source>
</reference>
<dbReference type="PIRSF" id="PIRSF001267">
    <property type="entry name" value="Pyrophosphatase_GppA_Ppx"/>
    <property type="match status" value="1"/>
</dbReference>
<comment type="similarity">
    <text evidence="1">Belongs to the GppA/Ppx family.</text>
</comment>
<dbReference type="PANTHER" id="PTHR30005:SF0">
    <property type="entry name" value="RETROGRADE REGULATION PROTEIN 2"/>
    <property type="match status" value="1"/>
</dbReference>
<comment type="catalytic activity">
    <reaction evidence="5">
        <text>[phosphate](n) + H2O = [phosphate](n-1) + phosphate + H(+)</text>
        <dbReference type="Rhea" id="RHEA:21528"/>
        <dbReference type="Rhea" id="RHEA-COMP:9859"/>
        <dbReference type="Rhea" id="RHEA-COMP:14279"/>
        <dbReference type="ChEBI" id="CHEBI:15377"/>
        <dbReference type="ChEBI" id="CHEBI:15378"/>
        <dbReference type="ChEBI" id="CHEBI:16838"/>
        <dbReference type="ChEBI" id="CHEBI:43474"/>
        <dbReference type="EC" id="3.6.1.11"/>
    </reaction>
</comment>
<dbReference type="GO" id="GO:0004309">
    <property type="term" value="F:exopolyphosphatase activity"/>
    <property type="evidence" value="ECO:0007669"/>
    <property type="project" value="UniProtKB-EC"/>
</dbReference>
<dbReference type="InterPro" id="IPR030673">
    <property type="entry name" value="PyroPPase_GppA_Ppx"/>
</dbReference>
<dbReference type="InterPro" id="IPR003695">
    <property type="entry name" value="Ppx_GppA_N"/>
</dbReference>
<dbReference type="OrthoDB" id="9807195at2"/>
<dbReference type="EC" id="3.6.1.11" evidence="2"/>
<dbReference type="EMBL" id="FUYN01000003">
    <property type="protein sequence ID" value="SKB44567.1"/>
    <property type="molecule type" value="Genomic_DNA"/>
</dbReference>
<feature type="domain" description="Ppx/GppA phosphatase C-terminal" evidence="7">
    <location>
        <begin position="316"/>
        <end position="470"/>
    </location>
</feature>
<dbReference type="InterPro" id="IPR022371">
    <property type="entry name" value="Exopolyphosphatase"/>
</dbReference>